<dbReference type="AlphaFoldDB" id="A0A8S1KDK5"/>
<name>A0A8S1KDK5_9CILI</name>
<comment type="caution">
    <text evidence="2">The sequence shown here is derived from an EMBL/GenBank/DDBJ whole genome shotgun (WGS) entry which is preliminary data.</text>
</comment>
<evidence type="ECO:0000256" key="1">
    <source>
        <dbReference type="SAM" id="Coils"/>
    </source>
</evidence>
<evidence type="ECO:0000313" key="3">
    <source>
        <dbReference type="Proteomes" id="UP000692954"/>
    </source>
</evidence>
<evidence type="ECO:0000313" key="2">
    <source>
        <dbReference type="EMBL" id="CAD8053188.1"/>
    </source>
</evidence>
<accession>A0A8S1KDK5</accession>
<keyword evidence="1" id="KW-0175">Coiled coil</keyword>
<sequence length="429" mass="50988">MCVEPKCPCIYPPLSHKSLKQISFRERSPIDRNLIRNKLTNIPKPLLSKIKYQLRPSLQIQYQLFAIFNLLGEQSDFWFRIQRLLNNYEQIVDQLTSLNVNQLSKKQIEKCQYWLDEFDKINKDNQVTVFADVAKGILSKIVKVEQKKNSIQMEQLNNACKKKQNDENEVDEVAILQVTQESQSEQQKILKQKNQSLELKTTETRQYVLDSPIRSTKNYQLENRQNNSSLYNLRRFLENSNQNSKSQTNLSFCKSQDKSFKDFNKKNNYQKKSNLSNISGGLFNDITSLKKELEMIQRDISRLKFKNKKYEFLQNRQNLRNQVLQNHELNRQELLNIRAQTQNDESFIEVQKKEQLKIERSHSAFKKELIGSKSPQNQKYLQYLEKYSQKYIPKLDRISQQEQEIRSFLSQIKLAEKKKIEEKQSKKVL</sequence>
<gene>
    <name evidence="2" type="ORF">PSON_ATCC_30995.1.T0070213</name>
</gene>
<dbReference type="EMBL" id="CAJJDN010000007">
    <property type="protein sequence ID" value="CAD8053188.1"/>
    <property type="molecule type" value="Genomic_DNA"/>
</dbReference>
<keyword evidence="3" id="KW-1185">Reference proteome</keyword>
<dbReference type="Proteomes" id="UP000692954">
    <property type="component" value="Unassembled WGS sequence"/>
</dbReference>
<protein>
    <submittedName>
        <fullName evidence="2">Uncharacterized protein</fullName>
    </submittedName>
</protein>
<organism evidence="2 3">
    <name type="scientific">Paramecium sonneborni</name>
    <dbReference type="NCBI Taxonomy" id="65129"/>
    <lineage>
        <taxon>Eukaryota</taxon>
        <taxon>Sar</taxon>
        <taxon>Alveolata</taxon>
        <taxon>Ciliophora</taxon>
        <taxon>Intramacronucleata</taxon>
        <taxon>Oligohymenophorea</taxon>
        <taxon>Peniculida</taxon>
        <taxon>Parameciidae</taxon>
        <taxon>Paramecium</taxon>
    </lineage>
</organism>
<feature type="coiled-coil region" evidence="1">
    <location>
        <begin position="286"/>
        <end position="344"/>
    </location>
</feature>
<proteinExistence type="predicted"/>
<reference evidence="2" key="1">
    <citation type="submission" date="2021-01" db="EMBL/GenBank/DDBJ databases">
        <authorList>
            <consortium name="Genoscope - CEA"/>
            <person name="William W."/>
        </authorList>
    </citation>
    <scope>NUCLEOTIDE SEQUENCE</scope>
</reference>